<proteinExistence type="predicted"/>
<protein>
    <submittedName>
        <fullName evidence="1">Uncharacterized protein</fullName>
    </submittedName>
</protein>
<dbReference type="AlphaFoldDB" id="A0A2P2PTF6"/>
<organism evidence="1">
    <name type="scientific">Rhizophora mucronata</name>
    <name type="common">Asiatic mangrove</name>
    <dbReference type="NCBI Taxonomy" id="61149"/>
    <lineage>
        <taxon>Eukaryota</taxon>
        <taxon>Viridiplantae</taxon>
        <taxon>Streptophyta</taxon>
        <taxon>Embryophyta</taxon>
        <taxon>Tracheophyta</taxon>
        <taxon>Spermatophyta</taxon>
        <taxon>Magnoliopsida</taxon>
        <taxon>eudicotyledons</taxon>
        <taxon>Gunneridae</taxon>
        <taxon>Pentapetalae</taxon>
        <taxon>rosids</taxon>
        <taxon>fabids</taxon>
        <taxon>Malpighiales</taxon>
        <taxon>Rhizophoraceae</taxon>
        <taxon>Rhizophora</taxon>
    </lineage>
</organism>
<sequence>MLRPSTAPNQPEHPPKTQIKLVILQGRTLSTKRHSLANKHILVNEETAG</sequence>
<name>A0A2P2PTF6_RHIMU</name>
<reference evidence="1" key="1">
    <citation type="submission" date="2018-02" db="EMBL/GenBank/DDBJ databases">
        <title>Rhizophora mucronata_Transcriptome.</title>
        <authorList>
            <person name="Meera S.P."/>
            <person name="Sreeshan A."/>
            <person name="Augustine A."/>
        </authorList>
    </citation>
    <scope>NUCLEOTIDE SEQUENCE</scope>
    <source>
        <tissue evidence="1">Leaf</tissue>
    </source>
</reference>
<dbReference type="EMBL" id="GGEC01077547">
    <property type="protein sequence ID" value="MBX58031.1"/>
    <property type="molecule type" value="Transcribed_RNA"/>
</dbReference>
<accession>A0A2P2PTF6</accession>
<evidence type="ECO:0000313" key="1">
    <source>
        <dbReference type="EMBL" id="MBX58031.1"/>
    </source>
</evidence>